<evidence type="ECO:0000313" key="4">
    <source>
        <dbReference type="EMBL" id="EON75499.1"/>
    </source>
</evidence>
<dbReference type="Gene3D" id="3.40.50.720">
    <property type="entry name" value="NAD(P)-binding Rossmann-like Domain"/>
    <property type="match status" value="1"/>
</dbReference>
<accession>R7ZN85</accession>
<comment type="similarity">
    <text evidence="1 3">Belongs to the short-chain dehydrogenases/reductases (SDR) family.</text>
</comment>
<dbReference type="PRINTS" id="PR00080">
    <property type="entry name" value="SDRFAMILY"/>
</dbReference>
<evidence type="ECO:0000256" key="1">
    <source>
        <dbReference type="ARBA" id="ARBA00006484"/>
    </source>
</evidence>
<dbReference type="Pfam" id="PF13561">
    <property type="entry name" value="adh_short_C2"/>
    <property type="match status" value="1"/>
</dbReference>
<dbReference type="RefSeq" id="WP_010856029.1">
    <property type="nucleotide sequence ID" value="NZ_AQHR01000104.1"/>
</dbReference>
<dbReference type="Pfam" id="PF00106">
    <property type="entry name" value="adh_short"/>
    <property type="match status" value="1"/>
</dbReference>
<dbReference type="OrthoDB" id="9788235at2"/>
<evidence type="ECO:0000256" key="3">
    <source>
        <dbReference type="RuleBase" id="RU000363"/>
    </source>
</evidence>
<dbReference type="PRINTS" id="PR00081">
    <property type="entry name" value="GDHRDH"/>
</dbReference>
<dbReference type="PATRIC" id="fig|1288963.3.peg.3894"/>
<keyword evidence="2 4" id="KW-0560">Oxidoreductase</keyword>
<dbReference type="FunFam" id="3.40.50.720:FF:000084">
    <property type="entry name" value="Short-chain dehydrogenase reductase"/>
    <property type="match status" value="1"/>
</dbReference>
<dbReference type="PANTHER" id="PTHR43639">
    <property type="entry name" value="OXIDOREDUCTASE, SHORT-CHAIN DEHYDROGENASE/REDUCTASE FAMILY (AFU_ORTHOLOGUE AFUA_5G02870)"/>
    <property type="match status" value="1"/>
</dbReference>
<dbReference type="CDD" id="cd05233">
    <property type="entry name" value="SDR_c"/>
    <property type="match status" value="1"/>
</dbReference>
<dbReference type="AlphaFoldDB" id="R7ZN85"/>
<dbReference type="SUPFAM" id="SSF51735">
    <property type="entry name" value="NAD(P)-binding Rossmann-fold domains"/>
    <property type="match status" value="1"/>
</dbReference>
<dbReference type="Proteomes" id="UP000013909">
    <property type="component" value="Unassembled WGS sequence"/>
</dbReference>
<dbReference type="InterPro" id="IPR036291">
    <property type="entry name" value="NAD(P)-bd_dom_sf"/>
</dbReference>
<sequence length="293" mass="31336">MVDTGLKGKTVIVTGANHGIGASIAVAFAREGAKVLITYLRQAPEFFGETPETVAQATAPGKAFYCGEIGKTGDWVAKEIRGMGADCLTVEADLSDPSTIPMLFDLAEERWGRVDIVVNNAALADPDTFLPQAVLDKDLVFAKEYSLKSLSAATHDAHFQVNSRAVALMMAEFAKRHIAREGKVGRIVNITTDGSRCHPSSVSYGASKFAMESYARSAATELGPYGITVNVVSPGAVQTGWMPEEVERELAAGYPLRRIGQPEDIAKAVIFFASDQAEWITGQVLHVGGGNRM</sequence>
<dbReference type="EMBL" id="AQHR01000104">
    <property type="protein sequence ID" value="EON75499.1"/>
    <property type="molecule type" value="Genomic_DNA"/>
</dbReference>
<organism evidence="4 5">
    <name type="scientific">Lunatimonas lonarensis</name>
    <dbReference type="NCBI Taxonomy" id="1232681"/>
    <lineage>
        <taxon>Bacteria</taxon>
        <taxon>Pseudomonadati</taxon>
        <taxon>Bacteroidota</taxon>
        <taxon>Cytophagia</taxon>
        <taxon>Cytophagales</taxon>
        <taxon>Cyclobacteriaceae</taxon>
    </lineage>
</organism>
<dbReference type="STRING" id="1232681.ADIS_3902"/>
<comment type="caution">
    <text evidence="4">The sequence shown here is derived from an EMBL/GenBank/DDBJ whole genome shotgun (WGS) entry which is preliminary data.</text>
</comment>
<evidence type="ECO:0000256" key="2">
    <source>
        <dbReference type="ARBA" id="ARBA00023002"/>
    </source>
</evidence>
<dbReference type="PANTHER" id="PTHR43639:SF1">
    <property type="entry name" value="SHORT-CHAIN DEHYDROGENASE_REDUCTASE FAMILY PROTEIN"/>
    <property type="match status" value="1"/>
</dbReference>
<dbReference type="GO" id="GO:0004316">
    <property type="term" value="F:3-oxoacyl-[acyl-carrier-protein] reductase (NADPH) activity"/>
    <property type="evidence" value="ECO:0007669"/>
    <property type="project" value="UniProtKB-EC"/>
</dbReference>
<keyword evidence="5" id="KW-1185">Reference proteome</keyword>
<evidence type="ECO:0000313" key="5">
    <source>
        <dbReference type="Proteomes" id="UP000013909"/>
    </source>
</evidence>
<dbReference type="InterPro" id="IPR002347">
    <property type="entry name" value="SDR_fam"/>
</dbReference>
<proteinExistence type="inferred from homology"/>
<reference evidence="4 5" key="1">
    <citation type="submission" date="2013-02" db="EMBL/GenBank/DDBJ databases">
        <title>A novel strain isolated from Lonar lake, Maharashtra, India.</title>
        <authorList>
            <person name="Singh A."/>
        </authorList>
    </citation>
    <scope>NUCLEOTIDE SEQUENCE [LARGE SCALE GENOMIC DNA]</scope>
    <source>
        <strain evidence="4 5">AK24</strain>
    </source>
</reference>
<gene>
    <name evidence="4" type="ORF">ADIS_3902</name>
</gene>
<protein>
    <submittedName>
        <fullName evidence="4">3-oxoacyl-[acyl-carrier protein] reductase</fullName>
        <ecNumber evidence="4">1.1.1.100</ecNumber>
    </submittedName>
</protein>
<name>R7ZN85_9BACT</name>
<dbReference type="EC" id="1.1.1.100" evidence="4"/>